<dbReference type="Gene3D" id="1.20.120.520">
    <property type="entry name" value="nmb1532 protein domain like"/>
    <property type="match status" value="1"/>
</dbReference>
<feature type="domain" description="Hemerythrin-like" evidence="1">
    <location>
        <begin position="16"/>
        <end position="143"/>
    </location>
</feature>
<evidence type="ECO:0000313" key="3">
    <source>
        <dbReference type="Proteomes" id="UP001595957"/>
    </source>
</evidence>
<keyword evidence="3" id="KW-1185">Reference proteome</keyword>
<proteinExistence type="predicted"/>
<dbReference type="RefSeq" id="WP_380802665.1">
    <property type="nucleotide sequence ID" value="NZ_JBHSFZ010000005.1"/>
</dbReference>
<evidence type="ECO:0000313" key="2">
    <source>
        <dbReference type="EMBL" id="MFC4593369.1"/>
    </source>
</evidence>
<evidence type="ECO:0000259" key="1">
    <source>
        <dbReference type="Pfam" id="PF01814"/>
    </source>
</evidence>
<dbReference type="Proteomes" id="UP001595957">
    <property type="component" value="Unassembled WGS sequence"/>
</dbReference>
<accession>A0ABV9EZ40</accession>
<dbReference type="Pfam" id="PF01814">
    <property type="entry name" value="Hemerythrin"/>
    <property type="match status" value="1"/>
</dbReference>
<gene>
    <name evidence="2" type="ORF">ACFO3E_04050</name>
</gene>
<comment type="caution">
    <text evidence="2">The sequence shown here is derived from an EMBL/GenBank/DDBJ whole genome shotgun (WGS) entry which is preliminary data.</text>
</comment>
<dbReference type="EMBL" id="JBHSFZ010000005">
    <property type="protein sequence ID" value="MFC4593369.1"/>
    <property type="molecule type" value="Genomic_DNA"/>
</dbReference>
<sequence length="157" mass="18459">MADKLLDEAWKRQMDLELLQSQHDAVDVLAERLLLAVTDESNPQPLGTLRWQFARQLMAHLALEDKIFYPSMQRQAHGSLRDTAARLQVEMEPLALSFSHYMARWSDDRIAREWRDFCRETRHMIEAITHRMRKEERLLMPLIVEAGLEPPQARRVG</sequence>
<protein>
    <submittedName>
        <fullName evidence="2">Hemerythrin domain-containing protein</fullName>
    </submittedName>
</protein>
<name>A0ABV9EZ40_9SPHN</name>
<reference evidence="3" key="1">
    <citation type="journal article" date="2019" name="Int. J. Syst. Evol. Microbiol.">
        <title>The Global Catalogue of Microorganisms (GCM) 10K type strain sequencing project: providing services to taxonomists for standard genome sequencing and annotation.</title>
        <authorList>
            <consortium name="The Broad Institute Genomics Platform"/>
            <consortium name="The Broad Institute Genome Sequencing Center for Infectious Disease"/>
            <person name="Wu L."/>
            <person name="Ma J."/>
        </authorList>
    </citation>
    <scope>NUCLEOTIDE SEQUENCE [LARGE SCALE GENOMIC DNA]</scope>
    <source>
        <strain evidence="3">NBRC 103632</strain>
    </source>
</reference>
<organism evidence="2 3">
    <name type="scientific">Sphingobium tyrosinilyticum</name>
    <dbReference type="NCBI Taxonomy" id="2715436"/>
    <lineage>
        <taxon>Bacteria</taxon>
        <taxon>Pseudomonadati</taxon>
        <taxon>Pseudomonadota</taxon>
        <taxon>Alphaproteobacteria</taxon>
        <taxon>Sphingomonadales</taxon>
        <taxon>Sphingomonadaceae</taxon>
        <taxon>Sphingobium</taxon>
    </lineage>
</organism>
<dbReference type="InterPro" id="IPR012312">
    <property type="entry name" value="Hemerythrin-like"/>
</dbReference>